<dbReference type="CDD" id="cd00093">
    <property type="entry name" value="HTH_XRE"/>
    <property type="match status" value="1"/>
</dbReference>
<accession>A0A3D9C7U3</accession>
<dbReference type="GO" id="GO:0003677">
    <property type="term" value="F:DNA binding"/>
    <property type="evidence" value="ECO:0007669"/>
    <property type="project" value="InterPro"/>
</dbReference>
<evidence type="ECO:0000259" key="1">
    <source>
        <dbReference type="PROSITE" id="PS50943"/>
    </source>
</evidence>
<evidence type="ECO:0000313" key="3">
    <source>
        <dbReference type="Proteomes" id="UP000256686"/>
    </source>
</evidence>
<name>A0A3D9C7U3_9FLAO</name>
<keyword evidence="3" id="KW-1185">Reference proteome</keyword>
<evidence type="ECO:0000313" key="2">
    <source>
        <dbReference type="EMBL" id="REC61819.1"/>
    </source>
</evidence>
<dbReference type="AlphaFoldDB" id="A0A3D9C7U3"/>
<protein>
    <submittedName>
        <fullName evidence="2">XRE family transcriptional regulator</fullName>
    </submittedName>
</protein>
<dbReference type="SUPFAM" id="SSF47413">
    <property type="entry name" value="lambda repressor-like DNA-binding domains"/>
    <property type="match status" value="1"/>
</dbReference>
<dbReference type="CDD" id="cd06529">
    <property type="entry name" value="S24_LexA-like"/>
    <property type="match status" value="1"/>
</dbReference>
<dbReference type="InterPro" id="IPR010982">
    <property type="entry name" value="Lambda_DNA-bd_dom_sf"/>
</dbReference>
<sequence>MSLLSENLRFLRYEINASQQAVADRLLITRARYSKYVEGASEPPIEILLKIARYYRVSMDLLVTIDLRKYNLDEILKLPDNRILLPIKTDSKGENKIEIVPYKASMGYLMGYSDPEYIDELQTMSLPFLHNGKYRAFPVEGDSMPPYSDGNFIIGQYIETVASMKIGKTYLLVTREGFLFKRLDKVSDTSITVKSDNPFYNNLEIPFSDLKEIWQFAGSFASQEQQIINPADDELKRMLMKLMEEIIELKKTSTK</sequence>
<dbReference type="InterPro" id="IPR036286">
    <property type="entry name" value="LexA/Signal_pep-like_sf"/>
</dbReference>
<gene>
    <name evidence="2" type="ORF">DRF65_13865</name>
</gene>
<dbReference type="Pfam" id="PF00717">
    <property type="entry name" value="Peptidase_S24"/>
    <property type="match status" value="1"/>
</dbReference>
<dbReference type="Gene3D" id="1.10.260.40">
    <property type="entry name" value="lambda repressor-like DNA-binding domains"/>
    <property type="match status" value="1"/>
</dbReference>
<dbReference type="Pfam" id="PF01381">
    <property type="entry name" value="HTH_3"/>
    <property type="match status" value="1"/>
</dbReference>
<dbReference type="PROSITE" id="PS50943">
    <property type="entry name" value="HTH_CROC1"/>
    <property type="match status" value="1"/>
</dbReference>
<dbReference type="SMART" id="SM00530">
    <property type="entry name" value="HTH_XRE"/>
    <property type="match status" value="1"/>
</dbReference>
<dbReference type="Gene3D" id="2.10.109.10">
    <property type="entry name" value="Umud Fragment, subunit A"/>
    <property type="match status" value="1"/>
</dbReference>
<dbReference type="SUPFAM" id="SSF51306">
    <property type="entry name" value="LexA/Signal peptidase"/>
    <property type="match status" value="1"/>
</dbReference>
<dbReference type="InterPro" id="IPR039418">
    <property type="entry name" value="LexA-like"/>
</dbReference>
<feature type="domain" description="HTH cro/C1-type" evidence="1">
    <location>
        <begin position="8"/>
        <end position="62"/>
    </location>
</feature>
<proteinExistence type="predicted"/>
<reference evidence="3" key="1">
    <citation type="submission" date="2018-06" db="EMBL/GenBank/DDBJ databases">
        <authorList>
            <person name="Lum Nde A."/>
            <person name="Hugo C."/>
        </authorList>
    </citation>
    <scope>NUCLEOTIDE SEQUENCE [LARGE SCALE GENOMIC DNA]</scope>
    <source>
        <strain evidence="3">1_F178</strain>
    </source>
</reference>
<dbReference type="Proteomes" id="UP000256686">
    <property type="component" value="Unassembled WGS sequence"/>
</dbReference>
<comment type="caution">
    <text evidence="2">The sequence shown here is derived from an EMBL/GenBank/DDBJ whole genome shotgun (WGS) entry which is preliminary data.</text>
</comment>
<dbReference type="RefSeq" id="WP_115971357.1">
    <property type="nucleotide sequence ID" value="NZ_QNVT01000012.1"/>
</dbReference>
<dbReference type="InterPro" id="IPR015927">
    <property type="entry name" value="Peptidase_S24_S26A/B/C"/>
</dbReference>
<dbReference type="EMBL" id="QNVT01000012">
    <property type="protein sequence ID" value="REC61819.1"/>
    <property type="molecule type" value="Genomic_DNA"/>
</dbReference>
<dbReference type="InterPro" id="IPR001387">
    <property type="entry name" value="Cro/C1-type_HTH"/>
</dbReference>
<organism evidence="2 3">
    <name type="scientific">Chryseobacterium pennae</name>
    <dbReference type="NCBI Taxonomy" id="2258962"/>
    <lineage>
        <taxon>Bacteria</taxon>
        <taxon>Pseudomonadati</taxon>
        <taxon>Bacteroidota</taxon>
        <taxon>Flavobacteriia</taxon>
        <taxon>Flavobacteriales</taxon>
        <taxon>Weeksellaceae</taxon>
        <taxon>Chryseobacterium group</taxon>
        <taxon>Chryseobacterium</taxon>
    </lineage>
</organism>